<accession>D8TRI0</accession>
<reference evidence="2 3" key="1">
    <citation type="journal article" date="2010" name="Science">
        <title>Genomic analysis of organismal complexity in the multicellular green alga Volvox carteri.</title>
        <authorList>
            <person name="Prochnik S.E."/>
            <person name="Umen J."/>
            <person name="Nedelcu A.M."/>
            <person name="Hallmann A."/>
            <person name="Miller S.M."/>
            <person name="Nishii I."/>
            <person name="Ferris P."/>
            <person name="Kuo A."/>
            <person name="Mitros T."/>
            <person name="Fritz-Laylin L.K."/>
            <person name="Hellsten U."/>
            <person name="Chapman J."/>
            <person name="Simakov O."/>
            <person name="Rensing S.A."/>
            <person name="Terry A."/>
            <person name="Pangilinan J."/>
            <person name="Kapitonov V."/>
            <person name="Jurka J."/>
            <person name="Salamov A."/>
            <person name="Shapiro H."/>
            <person name="Schmutz J."/>
            <person name="Grimwood J."/>
            <person name="Lindquist E."/>
            <person name="Lucas S."/>
            <person name="Grigoriev I.V."/>
            <person name="Schmitt R."/>
            <person name="Kirk D."/>
            <person name="Rokhsar D.S."/>
        </authorList>
    </citation>
    <scope>NUCLEOTIDE SEQUENCE [LARGE SCALE GENOMIC DNA]</scope>
    <source>
        <strain evidence="3">f. Nagariensis / Eve</strain>
    </source>
</reference>
<feature type="compositionally biased region" description="Basic and acidic residues" evidence="1">
    <location>
        <begin position="1193"/>
        <end position="1205"/>
    </location>
</feature>
<feature type="compositionally biased region" description="Basic and acidic residues" evidence="1">
    <location>
        <begin position="940"/>
        <end position="950"/>
    </location>
</feature>
<feature type="region of interest" description="Disordered" evidence="1">
    <location>
        <begin position="533"/>
        <end position="606"/>
    </location>
</feature>
<evidence type="ECO:0000313" key="2">
    <source>
        <dbReference type="EMBL" id="EFJ49896.1"/>
    </source>
</evidence>
<feature type="region of interest" description="Disordered" evidence="1">
    <location>
        <begin position="1542"/>
        <end position="1561"/>
    </location>
</feature>
<dbReference type="GO" id="GO:0045944">
    <property type="term" value="P:positive regulation of transcription by RNA polymerase II"/>
    <property type="evidence" value="ECO:0007669"/>
    <property type="project" value="TreeGrafter"/>
</dbReference>
<dbReference type="GeneID" id="9623768"/>
<feature type="compositionally biased region" description="Basic and acidic residues" evidence="1">
    <location>
        <begin position="1542"/>
        <end position="1552"/>
    </location>
</feature>
<protein>
    <submittedName>
        <fullName evidence="2">Uncharacterized protein</fullName>
    </submittedName>
</protein>
<feature type="region of interest" description="Disordered" evidence="1">
    <location>
        <begin position="118"/>
        <end position="170"/>
    </location>
</feature>
<feature type="region of interest" description="Disordered" evidence="1">
    <location>
        <begin position="750"/>
        <end position="796"/>
    </location>
</feature>
<name>D8TRI0_VOLCA</name>
<feature type="compositionally biased region" description="Low complexity" evidence="1">
    <location>
        <begin position="922"/>
        <end position="939"/>
    </location>
</feature>
<feature type="compositionally biased region" description="Low complexity" evidence="1">
    <location>
        <begin position="543"/>
        <end position="552"/>
    </location>
</feature>
<dbReference type="Proteomes" id="UP000001058">
    <property type="component" value="Unassembled WGS sequence"/>
</dbReference>
<feature type="compositionally biased region" description="Gly residues" evidence="1">
    <location>
        <begin position="596"/>
        <end position="606"/>
    </location>
</feature>
<feature type="compositionally biased region" description="Basic and acidic residues" evidence="1">
    <location>
        <begin position="858"/>
        <end position="876"/>
    </location>
</feature>
<dbReference type="EMBL" id="GL378333">
    <property type="protein sequence ID" value="EFJ49896.1"/>
    <property type="molecule type" value="Genomic_DNA"/>
</dbReference>
<feature type="region of interest" description="Disordered" evidence="1">
    <location>
        <begin position="834"/>
        <end position="984"/>
    </location>
</feature>
<evidence type="ECO:0000313" key="3">
    <source>
        <dbReference type="Proteomes" id="UP000001058"/>
    </source>
</evidence>
<feature type="compositionally biased region" description="Polar residues" evidence="1">
    <location>
        <begin position="750"/>
        <end position="763"/>
    </location>
</feature>
<dbReference type="OrthoDB" id="553331at2759"/>
<organism evidence="3">
    <name type="scientific">Volvox carteri f. nagariensis</name>
    <dbReference type="NCBI Taxonomy" id="3068"/>
    <lineage>
        <taxon>Eukaryota</taxon>
        <taxon>Viridiplantae</taxon>
        <taxon>Chlorophyta</taxon>
        <taxon>core chlorophytes</taxon>
        <taxon>Chlorophyceae</taxon>
        <taxon>CS clade</taxon>
        <taxon>Chlamydomonadales</taxon>
        <taxon>Volvocaceae</taxon>
        <taxon>Volvox</taxon>
    </lineage>
</organism>
<dbReference type="GO" id="GO:0016592">
    <property type="term" value="C:mediator complex"/>
    <property type="evidence" value="ECO:0007669"/>
    <property type="project" value="TreeGrafter"/>
</dbReference>
<feature type="region of interest" description="Disordered" evidence="1">
    <location>
        <begin position="200"/>
        <end position="221"/>
    </location>
</feature>
<dbReference type="PANTHER" id="PTHR46007">
    <property type="entry name" value="MEDIATOR OF RNA POLYMERASE II TRANSCRIPTION SUBUNIT 12"/>
    <property type="match status" value="1"/>
</dbReference>
<proteinExistence type="predicted"/>
<feature type="region of interest" description="Disordered" evidence="1">
    <location>
        <begin position="660"/>
        <end position="708"/>
    </location>
</feature>
<feature type="compositionally biased region" description="Low complexity" evidence="1">
    <location>
        <begin position="277"/>
        <end position="299"/>
    </location>
</feature>
<dbReference type="GO" id="GO:0003713">
    <property type="term" value="F:transcription coactivator activity"/>
    <property type="evidence" value="ECO:0007669"/>
    <property type="project" value="TreeGrafter"/>
</dbReference>
<feature type="compositionally biased region" description="Basic and acidic residues" evidence="1">
    <location>
        <begin position="694"/>
        <end position="703"/>
    </location>
</feature>
<feature type="compositionally biased region" description="Acidic residues" evidence="1">
    <location>
        <begin position="848"/>
        <end position="857"/>
    </location>
</feature>
<feature type="compositionally biased region" description="Basic and acidic residues" evidence="1">
    <location>
        <begin position="1120"/>
        <end position="1129"/>
    </location>
</feature>
<keyword evidence="3" id="KW-1185">Reference proteome</keyword>
<sequence length="1614" mass="171127">MHATCGAINTHAELPLHFDPVGRRTPSRFSSGVNAARSSTHAKGVDTSHLDDWLMQQQQLTGDQVEQRDEDYELTTSTVTAACRSSCGGDRDDVSSSSPRPSVAALTAAMAAAGTLPLDPWVKPVSSKKSRSGPRRSFSPVQGPVGANGTTPRRGGRIGTTPRSRTLSCGRSGAALAGTAFSSPTPTAAARAAAPDAPLLVGSCPRRRLDSSRRRRVSAATAARGIDACGAGMPRARSASGQRRNLLEELKQHSQPQHLVSATATSPEPKPEHQQTSPSRPAHATTSASHSPAAGSPRPWAGLSPEAEQLPVRSFFGLRSHGHFGIRCQDALGAGTWSYCCSKRYWLQPEASDWAAWLASTLATANGGSVAGVGSCGCDFSTGSFSDMGIVDASLGGVAPSSPTACPTGCCLEGSLGAVPESAVMVHGGTDSGGGSLASSSDISLVNPVYVAAATCTQPKRGSCPVPAAAAPTVAFPSFKTSPPQLETAFLATSPLLPFLGGCESTSDAVVRQLVAIVQSQAAQIKNLHSCLAASGAPPLPPQQQLQQQQQQEEGGRKVQQLQQQQQQPCSDPGPDEASAGHRGLTSVGSWMGEKSGAGLGSRGGSETGAGCGLGNAAGGGSLGQQLVPLRSSCSNSAHYHDSVGSLRSSRGVLELMSSAADGGGDAARSGAKDRAGLPACPMSKSVGQGSQGGKERGADGGHDSNVNTADLISLDDWWIFEKSGREEGGIADGGGCPSAAATIVGANQHHQSLPNSHQSTQPPRKRPHPDSLLDAPHLPADGGAAAMSPSAGQPEAPAGLLDLDILLEALWAARGETEPAAALTLTRPLGKAEAKQESLGAKAAAAAEEEEEEEEERYPKERDSGGVQDRWDHRSGTGAGSLVRVPLNAGNEVQTGGCNLPQPLYCSTDQEQKPPQPESPGGQQVDRQGQQRQEQGQRQCKEQGEEAEKSGGQNRQQEHQPEQPGEETICHQHHQHRSSFRGAPEQRCTIVDPVCNQHMALVQDHQHPLQSDRAGSIEQEQRLQQLAGHLHQLHPQDPDLGLLQELRASPPPQPQASWDSISEASLRLEVDELRCRLAQLEFAATQQRQLQTQQLLLLHTRSHGGQPPPSLSPQQLREQSQEHQHQERQQQQQLPVEYGAASPSPLDSQQVPQQPGAEPQQQRQQQQQQQQQIQQEERRRQFSQGPSFQGTKEQKGEEQDRRMEQQQQELQGDRLDALAREVASIQQQLRQQEYGNREVLDQLARGLEHMATCLLSVLRPLPPPQVDVATVAAAAGASAWTSNCSDRFGTGASGNQCSAMAAAVTSPPLRPCARALLNGPPAVSPRVDDARRQLRALQEEMRQMRAMMAAQVVVAAVATATACTGGGSSGQGQGPRQREGTPPWVTAAMLHRAAAAGSSAGDPCARIFAHMRAQQGCELQQQQQAQHQLQGELQLQVQQLQREVSELRKGEALTVEAQEALVDFVNDMWRHLDELRTSMVPAPFVLAAAVAGTAAGTAAAGGGGRPGVCLRAANQQPPPDKGIREQYQPREQQLTDMGLEDQQRNEQHDQQHQLQQPHPDQLSEMVAIIQSVNSMLSGSLMQAVEKIQSQGEEIEELKRCMAHVTGLRNGLQL</sequence>
<dbReference type="KEGG" id="vcn:VOLCADRAFT_89361"/>
<evidence type="ECO:0000256" key="1">
    <source>
        <dbReference type="SAM" id="MobiDB-lite"/>
    </source>
</evidence>
<feature type="compositionally biased region" description="Low complexity" evidence="1">
    <location>
        <begin position="1150"/>
        <end position="1175"/>
    </location>
</feature>
<dbReference type="InParanoid" id="D8TRI0"/>
<feature type="compositionally biased region" description="Polar residues" evidence="1">
    <location>
        <begin position="1183"/>
        <end position="1192"/>
    </location>
</feature>
<dbReference type="InterPro" id="IPR051647">
    <property type="entry name" value="Mediator_comp_sub12"/>
</dbReference>
<feature type="region of interest" description="Disordered" evidence="1">
    <location>
        <begin position="252"/>
        <end position="304"/>
    </location>
</feature>
<feature type="region of interest" description="Disordered" evidence="1">
    <location>
        <begin position="1101"/>
        <end position="1212"/>
    </location>
</feature>
<feature type="compositionally biased region" description="Polar residues" evidence="1">
    <location>
        <begin position="253"/>
        <end position="266"/>
    </location>
</feature>
<dbReference type="RefSeq" id="XP_002948961.1">
    <property type="nucleotide sequence ID" value="XM_002948915.1"/>
</dbReference>
<gene>
    <name evidence="2" type="ORF">VOLCADRAFT_89361</name>
</gene>
<feature type="compositionally biased region" description="Low complexity" evidence="1">
    <location>
        <begin position="149"/>
        <end position="166"/>
    </location>
</feature>
<dbReference type="PANTHER" id="PTHR46007:SF8">
    <property type="entry name" value="C2H2-TYPE DOMAIN-CONTAINING PROTEIN"/>
    <property type="match status" value="1"/>
</dbReference>